<dbReference type="Gene3D" id="2.40.70.10">
    <property type="entry name" value="Acid Proteases"/>
    <property type="match status" value="1"/>
</dbReference>
<dbReference type="AlphaFoldDB" id="A0AAP0RAY3"/>
<dbReference type="InterPro" id="IPR021109">
    <property type="entry name" value="Peptidase_aspartic_dom_sf"/>
</dbReference>
<protein>
    <submittedName>
        <fullName evidence="1">Uncharacterized protein</fullName>
    </submittedName>
</protein>
<organism evidence="1 2">
    <name type="scientific">Liquidambar formosana</name>
    <name type="common">Formosan gum</name>
    <dbReference type="NCBI Taxonomy" id="63359"/>
    <lineage>
        <taxon>Eukaryota</taxon>
        <taxon>Viridiplantae</taxon>
        <taxon>Streptophyta</taxon>
        <taxon>Embryophyta</taxon>
        <taxon>Tracheophyta</taxon>
        <taxon>Spermatophyta</taxon>
        <taxon>Magnoliopsida</taxon>
        <taxon>eudicotyledons</taxon>
        <taxon>Gunneridae</taxon>
        <taxon>Pentapetalae</taxon>
        <taxon>Saxifragales</taxon>
        <taxon>Altingiaceae</taxon>
        <taxon>Liquidambar</taxon>
    </lineage>
</organism>
<evidence type="ECO:0000313" key="2">
    <source>
        <dbReference type="Proteomes" id="UP001415857"/>
    </source>
</evidence>
<proteinExistence type="predicted"/>
<name>A0AAP0RAY3_LIQFO</name>
<evidence type="ECO:0000313" key="1">
    <source>
        <dbReference type="EMBL" id="KAK9274230.1"/>
    </source>
</evidence>
<dbReference type="EMBL" id="JBBPBK010000012">
    <property type="protein sequence ID" value="KAK9274230.1"/>
    <property type="molecule type" value="Genomic_DNA"/>
</dbReference>
<comment type="caution">
    <text evidence="1">The sequence shown here is derived from an EMBL/GenBank/DDBJ whole genome shotgun (WGS) entry which is preliminary data.</text>
</comment>
<accession>A0AAP0RAY3</accession>
<reference evidence="1 2" key="1">
    <citation type="journal article" date="2024" name="Plant J.">
        <title>Genome sequences and population genomics reveal climatic adaptation and genomic divergence between two closely related sweetgum species.</title>
        <authorList>
            <person name="Xu W.Q."/>
            <person name="Ren C.Q."/>
            <person name="Zhang X.Y."/>
            <person name="Comes H.P."/>
            <person name="Liu X.H."/>
            <person name="Li Y.G."/>
            <person name="Kettle C.J."/>
            <person name="Jalonen R."/>
            <person name="Gaisberger H."/>
            <person name="Ma Y.Z."/>
            <person name="Qiu Y.X."/>
        </authorList>
    </citation>
    <scope>NUCLEOTIDE SEQUENCE [LARGE SCALE GENOMIC DNA]</scope>
    <source>
        <strain evidence="1">Hangzhou</strain>
    </source>
</reference>
<dbReference type="Proteomes" id="UP001415857">
    <property type="component" value="Unassembled WGS sequence"/>
</dbReference>
<sequence>MKAIVKLFTEFGQISIACLEEEEDNGDVIMEEENVGNEVGEMPEISFHAISGIHAPKTLRVRGSIGHMATTMLLDSGSTHNFVNETSAKKVGLRPIIWGQI</sequence>
<dbReference type="SUPFAM" id="SSF50630">
    <property type="entry name" value="Acid proteases"/>
    <property type="match status" value="1"/>
</dbReference>
<keyword evidence="2" id="KW-1185">Reference proteome</keyword>
<gene>
    <name evidence="1" type="ORF">L1049_019044</name>
</gene>